<sequence length="346" mass="37804">MNVKRELSPRTLLTAIGSEAIAWAGEPSSTTADDHEIIDFDHETTTHRERLALAVQTRDELGLENGDQVRIECGDCNDGTEDGIATIGVGLAERRGDVVGFEEATAERLAFIDDGGSMDDIVGAAASIEPYGPHPEYETRQDALDHTEYVEVLEDDGAAAELAVTAPHGTYLEYNTEKQADRVFDQTTAEAVEWTCVGYSDELGAFDRWHIMSADISPRSFPELDRIADRGFDHAVSFHGFSGWDCFDQDIVIGGGAPEQLKRDLEAEIESRTEFAVLVTGVDGDEATDHDCEQEPFPGTSTANFVNWLTADDASGLQVEQSPVVREDGNWEVIADAVVDVYERAI</sequence>
<gene>
    <name evidence="1" type="ORF">C480_09890</name>
</gene>
<dbReference type="InterPro" id="IPR038128">
    <property type="entry name" value="Gamma_PGA_hydro_sf"/>
</dbReference>
<dbReference type="Gene3D" id="3.40.630.100">
    <property type="entry name" value="Poly-gamma-glutamate hydrolase, zinc-binding motif"/>
    <property type="match status" value="1"/>
</dbReference>
<dbReference type="Pfam" id="PF05908">
    <property type="entry name" value="Gamma_PGA_hydro"/>
    <property type="match status" value="1"/>
</dbReference>
<evidence type="ECO:0000313" key="1">
    <source>
        <dbReference type="EMBL" id="ELZ05862.1"/>
    </source>
</evidence>
<dbReference type="EMBL" id="AOIP01000020">
    <property type="protein sequence ID" value="ELZ05862.1"/>
    <property type="molecule type" value="Genomic_DNA"/>
</dbReference>
<comment type="caution">
    <text evidence="1">The sequence shown here is derived from an EMBL/GenBank/DDBJ whole genome shotgun (WGS) entry which is preliminary data.</text>
</comment>
<dbReference type="AlphaFoldDB" id="M0B5Q5"/>
<proteinExistence type="predicted"/>
<organism evidence="1 2">
    <name type="scientific">Natrialba aegyptia DSM 13077</name>
    <dbReference type="NCBI Taxonomy" id="1227491"/>
    <lineage>
        <taxon>Archaea</taxon>
        <taxon>Methanobacteriati</taxon>
        <taxon>Methanobacteriota</taxon>
        <taxon>Stenosarchaea group</taxon>
        <taxon>Halobacteria</taxon>
        <taxon>Halobacteriales</taxon>
        <taxon>Natrialbaceae</taxon>
        <taxon>Natrialba</taxon>
    </lineage>
</organism>
<reference evidence="1 2" key="1">
    <citation type="journal article" date="2014" name="PLoS Genet.">
        <title>Phylogenetically driven sequencing of extremely halophilic archaea reveals strategies for static and dynamic osmo-response.</title>
        <authorList>
            <person name="Becker E.A."/>
            <person name="Seitzer P.M."/>
            <person name="Tritt A."/>
            <person name="Larsen D."/>
            <person name="Krusor M."/>
            <person name="Yao A.I."/>
            <person name="Wu D."/>
            <person name="Madern D."/>
            <person name="Eisen J.A."/>
            <person name="Darling A.E."/>
            <person name="Facciotti M.T."/>
        </authorList>
    </citation>
    <scope>NUCLEOTIDE SEQUENCE [LARGE SCALE GENOMIC DNA]</scope>
    <source>
        <strain evidence="1 2">DSM 13077</strain>
    </source>
</reference>
<dbReference type="RefSeq" id="WP_006665444.1">
    <property type="nucleotide sequence ID" value="NZ_AOIP01000020.1"/>
</dbReference>
<dbReference type="PATRIC" id="fig|1227491.4.peg.2042"/>
<dbReference type="InterPro" id="IPR008585">
    <property type="entry name" value="Gamma_PGA_hydro"/>
</dbReference>
<keyword evidence="2" id="KW-1185">Reference proteome</keyword>
<accession>M0B5Q5</accession>
<dbReference type="Proteomes" id="UP000011591">
    <property type="component" value="Unassembled WGS sequence"/>
</dbReference>
<evidence type="ECO:0000313" key="2">
    <source>
        <dbReference type="Proteomes" id="UP000011591"/>
    </source>
</evidence>
<name>M0B5Q5_9EURY</name>
<protein>
    <submittedName>
        <fullName evidence="1">Uncharacterized protein</fullName>
    </submittedName>
</protein>
<dbReference type="OrthoDB" id="165816at2157"/>